<keyword evidence="1" id="KW-1133">Transmembrane helix</keyword>
<dbReference type="EMBL" id="JAAFYZ010000247">
    <property type="protein sequence ID" value="MBS2553332.1"/>
    <property type="molecule type" value="Genomic_DNA"/>
</dbReference>
<reference evidence="3 4" key="1">
    <citation type="submission" date="2020-02" db="EMBL/GenBank/DDBJ databases">
        <title>Acidophilic actinobacteria isolated from forest soil.</title>
        <authorList>
            <person name="Golinska P."/>
        </authorList>
    </citation>
    <scope>NUCLEOTIDE SEQUENCE [LARGE SCALE GENOMIC DNA]</scope>
    <source>
        <strain evidence="3 4">NL8</strain>
    </source>
</reference>
<dbReference type="PANTHER" id="PTHR43446">
    <property type="entry name" value="MEMBRANE PROTEIN-RELATED"/>
    <property type="match status" value="1"/>
</dbReference>
<evidence type="ECO:0000256" key="1">
    <source>
        <dbReference type="SAM" id="Phobius"/>
    </source>
</evidence>
<feature type="transmembrane region" description="Helical" evidence="1">
    <location>
        <begin position="12"/>
        <end position="34"/>
    </location>
</feature>
<organism evidence="3 4">
    <name type="scientific">Catenulispora pinistramenti</name>
    <dbReference type="NCBI Taxonomy" id="2705254"/>
    <lineage>
        <taxon>Bacteria</taxon>
        <taxon>Bacillati</taxon>
        <taxon>Actinomycetota</taxon>
        <taxon>Actinomycetes</taxon>
        <taxon>Catenulisporales</taxon>
        <taxon>Catenulisporaceae</taxon>
        <taxon>Catenulispora</taxon>
    </lineage>
</organism>
<comment type="caution">
    <text evidence="3">The sequence shown here is derived from an EMBL/GenBank/DDBJ whole genome shotgun (WGS) entry which is preliminary data.</text>
</comment>
<dbReference type="PANTHER" id="PTHR43446:SF1">
    <property type="entry name" value="BAND 7 DOMAIN-CONTAINING PROTEIN"/>
    <property type="match status" value="1"/>
</dbReference>
<dbReference type="Proteomes" id="UP000730482">
    <property type="component" value="Unassembled WGS sequence"/>
</dbReference>
<gene>
    <name evidence="3" type="ORF">KGQ19_41405</name>
</gene>
<evidence type="ECO:0000313" key="3">
    <source>
        <dbReference type="EMBL" id="MBS2553332.1"/>
    </source>
</evidence>
<proteinExistence type="predicted"/>
<dbReference type="Pfam" id="PF01145">
    <property type="entry name" value="Band_7"/>
    <property type="match status" value="1"/>
</dbReference>
<dbReference type="SMART" id="SM00244">
    <property type="entry name" value="PHB"/>
    <property type="match status" value="1"/>
</dbReference>
<name>A0ABS5L4P6_9ACTN</name>
<dbReference type="SUPFAM" id="SSF117892">
    <property type="entry name" value="Band 7/SPFH domain"/>
    <property type="match status" value="1"/>
</dbReference>
<dbReference type="CDD" id="cd03402">
    <property type="entry name" value="SPFH_like_u2"/>
    <property type="match status" value="1"/>
</dbReference>
<keyword evidence="1" id="KW-0472">Membrane</keyword>
<dbReference type="Gene3D" id="3.30.479.30">
    <property type="entry name" value="Band 7 domain"/>
    <property type="match status" value="1"/>
</dbReference>
<keyword evidence="1" id="KW-0812">Transmembrane</keyword>
<dbReference type="InterPro" id="IPR001107">
    <property type="entry name" value="Band_7"/>
</dbReference>
<evidence type="ECO:0000259" key="2">
    <source>
        <dbReference type="SMART" id="SM00244"/>
    </source>
</evidence>
<sequence>MESVEKQAWRTSGIRGLLLALVCLVIPPLGLFLFRTLVIVRPNEAVVLTRLGKYSGTVREPGWYTVNPLAYKNRVSLKIRTNDSEYQKVNDMDGNPVEVSAMVVWRVEDTAKAVFDVLDYDDFVGLQTQAALHHTASRFPYDSHGQERLSLSGDPGAVAEALRTELGERLAPAGIVVTDVRLRRIAYAPEVAGNMLRRQQASAVVGARAKIVEGALGMIDSALSHIGESGRVVLDDDHKARLVSNLLVVLCSEQHVQPVLNTGPGAE</sequence>
<protein>
    <submittedName>
        <fullName evidence="3">SPFH domain-containing protein</fullName>
    </submittedName>
</protein>
<dbReference type="InterPro" id="IPR036013">
    <property type="entry name" value="Band_7/SPFH_dom_sf"/>
</dbReference>
<keyword evidence="4" id="KW-1185">Reference proteome</keyword>
<feature type="domain" description="Band 7" evidence="2">
    <location>
        <begin position="35"/>
        <end position="203"/>
    </location>
</feature>
<accession>A0ABS5L4P6</accession>
<dbReference type="RefSeq" id="WP_212019766.1">
    <property type="nucleotide sequence ID" value="NZ_JAAFYZ010000247.1"/>
</dbReference>
<evidence type="ECO:0000313" key="4">
    <source>
        <dbReference type="Proteomes" id="UP000730482"/>
    </source>
</evidence>